<evidence type="ECO:0000313" key="11">
    <source>
        <dbReference type="Proteomes" id="UP000515156"/>
    </source>
</evidence>
<evidence type="ECO:0000256" key="5">
    <source>
        <dbReference type="ARBA" id="ARBA00023230"/>
    </source>
</evidence>
<dbReference type="Pfam" id="PF00240">
    <property type="entry name" value="ubiquitin"/>
    <property type="match status" value="1"/>
</dbReference>
<keyword evidence="11" id="KW-1185">Reference proteome</keyword>
<dbReference type="PANTHER" id="PTHR12943">
    <property type="entry name" value="HOMOCYSTEINE-RESPONSIVE ENDOPLASMIC RETICULUM-RESIDENT UNIQUITIN-LIKE DOMAIN HERPUD PROTEIN FAMILY MEMBER"/>
    <property type="match status" value="1"/>
</dbReference>
<feature type="compositionally biased region" description="Basic and acidic residues" evidence="8">
    <location>
        <begin position="340"/>
        <end position="349"/>
    </location>
</feature>
<dbReference type="Proteomes" id="UP000515156">
    <property type="component" value="Chromosome 5"/>
</dbReference>
<feature type="compositionally biased region" description="Low complexity" evidence="8">
    <location>
        <begin position="324"/>
        <end position="338"/>
    </location>
</feature>
<evidence type="ECO:0000256" key="7">
    <source>
        <dbReference type="ARBA" id="ARBA00040901"/>
    </source>
</evidence>
<keyword evidence="5" id="KW-0834">Unfolded protein response</keyword>
<dbReference type="GO" id="GO:0006511">
    <property type="term" value="P:ubiquitin-dependent protein catabolic process"/>
    <property type="evidence" value="ECO:0007669"/>
    <property type="project" value="TreeGrafter"/>
</dbReference>
<reference evidence="12" key="1">
    <citation type="submission" date="2025-08" db="UniProtKB">
        <authorList>
            <consortium name="RefSeq"/>
        </authorList>
    </citation>
    <scope>IDENTIFICATION</scope>
</reference>
<dbReference type="GO" id="GO:1902236">
    <property type="term" value="P:negative regulation of endoplasmic reticulum stress-induced intrinsic apoptotic signaling pathway"/>
    <property type="evidence" value="ECO:0007669"/>
    <property type="project" value="TreeGrafter"/>
</dbReference>
<evidence type="ECO:0000256" key="9">
    <source>
        <dbReference type="SAM" id="Phobius"/>
    </source>
</evidence>
<dbReference type="GO" id="GO:0030968">
    <property type="term" value="P:endoplasmic reticulum unfolded protein response"/>
    <property type="evidence" value="ECO:0007669"/>
    <property type="project" value="TreeGrafter"/>
</dbReference>
<dbReference type="InterPro" id="IPR029071">
    <property type="entry name" value="Ubiquitin-like_domsf"/>
</dbReference>
<dbReference type="InterPro" id="IPR039751">
    <property type="entry name" value="HERPUD1/2"/>
</dbReference>
<feature type="transmembrane region" description="Helical" evidence="9">
    <location>
        <begin position="287"/>
        <end position="307"/>
    </location>
</feature>
<dbReference type="Gene3D" id="3.10.20.90">
    <property type="entry name" value="Phosphatidylinositol 3-kinase Catalytic Subunit, Chain A, domain 1"/>
    <property type="match status" value="1"/>
</dbReference>
<dbReference type="GeneID" id="115470505"/>
<dbReference type="GO" id="GO:0032469">
    <property type="term" value="P:endoplasmic reticulum calcium ion homeostasis"/>
    <property type="evidence" value="ECO:0007669"/>
    <property type="project" value="TreeGrafter"/>
</dbReference>
<dbReference type="GO" id="GO:0005789">
    <property type="term" value="C:endoplasmic reticulum membrane"/>
    <property type="evidence" value="ECO:0007669"/>
    <property type="project" value="TreeGrafter"/>
</dbReference>
<evidence type="ECO:0000256" key="4">
    <source>
        <dbReference type="ARBA" id="ARBA00023136"/>
    </source>
</evidence>
<dbReference type="GO" id="GO:0044325">
    <property type="term" value="F:transmembrane transporter binding"/>
    <property type="evidence" value="ECO:0007669"/>
    <property type="project" value="TreeGrafter"/>
</dbReference>
<comment type="function">
    <text evidence="6">Could be involved in the unfolded protein response (UPR) pathway.</text>
</comment>
<evidence type="ECO:0000256" key="3">
    <source>
        <dbReference type="ARBA" id="ARBA00022989"/>
    </source>
</evidence>
<gene>
    <name evidence="12" type="primary">HERPUD1</name>
</gene>
<dbReference type="FunFam" id="3.10.20.90:FF:000046">
    <property type="entry name" value="Homocysteine-responsive endoplasmic reticulum-resident ubiquitin-like domain member 2 protein"/>
    <property type="match status" value="1"/>
</dbReference>
<evidence type="ECO:0000256" key="2">
    <source>
        <dbReference type="ARBA" id="ARBA00022692"/>
    </source>
</evidence>
<comment type="subcellular location">
    <subcellularLocation>
        <location evidence="1">Membrane</location>
    </subcellularLocation>
</comment>
<dbReference type="SUPFAM" id="SSF54236">
    <property type="entry name" value="Ubiquitin-like"/>
    <property type="match status" value="1"/>
</dbReference>
<dbReference type="RefSeq" id="XP_030059584.1">
    <property type="nucleotide sequence ID" value="XM_030203724.1"/>
</dbReference>
<dbReference type="KEGG" id="muo:115470505"/>
<evidence type="ECO:0000256" key="1">
    <source>
        <dbReference type="ARBA" id="ARBA00004370"/>
    </source>
</evidence>
<keyword evidence="3 9" id="KW-1133">Transmembrane helix</keyword>
<dbReference type="OrthoDB" id="21589at2759"/>
<dbReference type="InParanoid" id="A0A6P7Y9S4"/>
<evidence type="ECO:0000259" key="10">
    <source>
        <dbReference type="PROSITE" id="PS50053"/>
    </source>
</evidence>
<dbReference type="SMART" id="SM00213">
    <property type="entry name" value="UBQ"/>
    <property type="match status" value="1"/>
</dbReference>
<dbReference type="FunCoup" id="A0A6P7Y9S4">
    <property type="interactions" value="1087"/>
</dbReference>
<accession>A0A6P7Y9S4</accession>
<feature type="domain" description="Ubiquitin-like" evidence="10">
    <location>
        <begin position="12"/>
        <end position="73"/>
    </location>
</feature>
<feature type="region of interest" description="Disordered" evidence="8">
    <location>
        <begin position="318"/>
        <end position="358"/>
    </location>
</feature>
<dbReference type="InterPro" id="IPR000626">
    <property type="entry name" value="Ubiquitin-like_dom"/>
</dbReference>
<dbReference type="AlphaFoldDB" id="A0A6P7Y9S4"/>
<organism evidence="11 12">
    <name type="scientific">Microcaecilia unicolor</name>
    <dbReference type="NCBI Taxonomy" id="1415580"/>
    <lineage>
        <taxon>Eukaryota</taxon>
        <taxon>Metazoa</taxon>
        <taxon>Chordata</taxon>
        <taxon>Craniata</taxon>
        <taxon>Vertebrata</taxon>
        <taxon>Euteleostomi</taxon>
        <taxon>Amphibia</taxon>
        <taxon>Gymnophiona</taxon>
        <taxon>Siphonopidae</taxon>
        <taxon>Microcaecilia</taxon>
    </lineage>
</organism>
<evidence type="ECO:0000313" key="12">
    <source>
        <dbReference type="RefSeq" id="XP_030059584.1"/>
    </source>
</evidence>
<dbReference type="CTD" id="9709"/>
<keyword evidence="2 9" id="KW-0812">Transmembrane</keyword>
<dbReference type="GO" id="GO:1904292">
    <property type="term" value="P:regulation of ERAD pathway"/>
    <property type="evidence" value="ECO:0007669"/>
    <property type="project" value="TreeGrafter"/>
</dbReference>
<protein>
    <recommendedName>
        <fullName evidence="7">Homocysteine-responsive endoplasmic reticulum-resident ubiquitin-like domain member 2 protein</fullName>
    </recommendedName>
</protein>
<dbReference type="PANTHER" id="PTHR12943:SF7">
    <property type="entry name" value="HOMOCYSTEINE-RESPONSIVE ENDOPLASMIC RETICULUM-RESIDENT UBIQUITIN-LIKE DOMAIN MEMBER 1 PROTEIN"/>
    <property type="match status" value="1"/>
</dbReference>
<proteinExistence type="predicted"/>
<evidence type="ECO:0000256" key="6">
    <source>
        <dbReference type="ARBA" id="ARBA00037579"/>
    </source>
</evidence>
<sequence>METAAEPLSESVTLVIKSPNQKQEDLLIEAQRSWSVQQLKAHLQQVFPGQPLEHEQKLIYSGKLLPGHLQLKDILSKETRHVLHIVCNSNLSKMQLPNVSLPNISEAKQLLTDNSGRIQESVNHPSDGVRQRILPQNLQGSNARFTSTQPQLQGMGPVFPAYTAYSPQQLFWFQQQMYARQYYMQYLAAAAATLATSPSERAQEIPMVPAAAPQALPNPFPADNQPVNPDAPPPVNPGANQNLRMNAQGGLVDEEEINRDWLDWVYTAARFSIFLSILYFYSSLSRFMMVMGAMILMYLHHAGWFLFQRRLVQPIANNPPPAAAAPNQDQNNNLQNENASEDHETETSNERPATSETRLPSPTFIKTAWVFFKTFFASLIPEGPPGIIN</sequence>
<dbReference type="PROSITE" id="PS50053">
    <property type="entry name" value="UBIQUITIN_2"/>
    <property type="match status" value="1"/>
</dbReference>
<keyword evidence="4 9" id="KW-0472">Membrane</keyword>
<name>A0A6P7Y9S4_9AMPH</name>
<evidence type="ECO:0000256" key="8">
    <source>
        <dbReference type="SAM" id="MobiDB-lite"/>
    </source>
</evidence>